<keyword evidence="3" id="KW-1185">Reference proteome</keyword>
<feature type="transmembrane region" description="Helical" evidence="1">
    <location>
        <begin position="80"/>
        <end position="101"/>
    </location>
</feature>
<sequence length="161" mass="16422">MTVVLRVGAGVEGLGAVSPELHDWEIVSRAVGGEPGQARAIVVRRAGQLARGLAAERGEAVHVVDGSSVRVVHPPEPTPWGTGSVLAAASAAVVLVALLVLTRGVAVLSGVLALVANILVVGGLAPSAWLARDRPVWRWVALGAAAGTVAAWFWLLLTALT</sequence>
<accession>A0ABY6NZ37</accession>
<organism evidence="2 3">
    <name type="scientific">Rhodococcus antarcticus</name>
    <dbReference type="NCBI Taxonomy" id="2987751"/>
    <lineage>
        <taxon>Bacteria</taxon>
        <taxon>Bacillati</taxon>
        <taxon>Actinomycetota</taxon>
        <taxon>Actinomycetes</taxon>
        <taxon>Mycobacteriales</taxon>
        <taxon>Nocardiaceae</taxon>
        <taxon>Rhodococcus</taxon>
    </lineage>
</organism>
<dbReference type="RefSeq" id="WP_265382360.1">
    <property type="nucleotide sequence ID" value="NZ_CP110615.1"/>
</dbReference>
<dbReference type="EMBL" id="CP110615">
    <property type="protein sequence ID" value="UZJ24253.1"/>
    <property type="molecule type" value="Genomic_DNA"/>
</dbReference>
<dbReference type="Pfam" id="PF10801">
    <property type="entry name" value="DUF2537"/>
    <property type="match status" value="1"/>
</dbReference>
<keyword evidence="1" id="KW-1133">Transmembrane helix</keyword>
<proteinExistence type="predicted"/>
<dbReference type="Proteomes" id="UP001164965">
    <property type="component" value="Chromosome"/>
</dbReference>
<evidence type="ECO:0000313" key="3">
    <source>
        <dbReference type="Proteomes" id="UP001164965"/>
    </source>
</evidence>
<feature type="transmembrane region" description="Helical" evidence="1">
    <location>
        <begin position="136"/>
        <end position="157"/>
    </location>
</feature>
<dbReference type="InterPro" id="IPR024244">
    <property type="entry name" value="DUF2537"/>
</dbReference>
<evidence type="ECO:0000313" key="2">
    <source>
        <dbReference type="EMBL" id="UZJ24253.1"/>
    </source>
</evidence>
<feature type="transmembrane region" description="Helical" evidence="1">
    <location>
        <begin position="108"/>
        <end position="130"/>
    </location>
</feature>
<reference evidence="2" key="1">
    <citation type="submission" date="2022-10" db="EMBL/GenBank/DDBJ databases">
        <title>Rhodococcus sp.75.</title>
        <authorList>
            <person name="Sun M."/>
        </authorList>
    </citation>
    <scope>NUCLEOTIDE SEQUENCE</scope>
    <source>
        <strain evidence="2">75</strain>
    </source>
</reference>
<protein>
    <submittedName>
        <fullName evidence="2">DUF2537 domain-containing protein</fullName>
    </submittedName>
</protein>
<keyword evidence="1" id="KW-0472">Membrane</keyword>
<gene>
    <name evidence="2" type="ORF">RHODO2019_13975</name>
</gene>
<evidence type="ECO:0000256" key="1">
    <source>
        <dbReference type="SAM" id="Phobius"/>
    </source>
</evidence>
<name>A0ABY6NZ37_9NOCA</name>
<keyword evidence="1" id="KW-0812">Transmembrane</keyword>